<dbReference type="SUPFAM" id="SSF46894">
    <property type="entry name" value="C-terminal effector domain of the bipartite response regulators"/>
    <property type="match status" value="2"/>
</dbReference>
<gene>
    <name evidence="5" type="ORF">FGG12_28535</name>
</gene>
<keyword evidence="3" id="KW-0804">Transcription</keyword>
<dbReference type="RefSeq" id="WP_144203446.1">
    <property type="nucleotide sequence ID" value="NZ_JASBSC010000029.1"/>
</dbReference>
<keyword evidence="2" id="KW-0238">DNA-binding</keyword>
<organism evidence="5 6">
    <name type="scientific">Cupriavidus campinensis</name>
    <dbReference type="NCBI Taxonomy" id="151783"/>
    <lineage>
        <taxon>Bacteria</taxon>
        <taxon>Pseudomonadati</taxon>
        <taxon>Pseudomonadota</taxon>
        <taxon>Betaproteobacteria</taxon>
        <taxon>Burkholderiales</taxon>
        <taxon>Burkholderiaceae</taxon>
        <taxon>Cupriavidus</taxon>
    </lineage>
</organism>
<dbReference type="InterPro" id="IPR016032">
    <property type="entry name" value="Sig_transdc_resp-reg_C-effctor"/>
</dbReference>
<dbReference type="CDD" id="cd06170">
    <property type="entry name" value="LuxR_C_like"/>
    <property type="match status" value="2"/>
</dbReference>
<evidence type="ECO:0000313" key="6">
    <source>
        <dbReference type="Proteomes" id="UP000318943"/>
    </source>
</evidence>
<dbReference type="SMART" id="SM00421">
    <property type="entry name" value="HTH_LUXR"/>
    <property type="match status" value="2"/>
</dbReference>
<feature type="domain" description="HTH luxR-type" evidence="4">
    <location>
        <begin position="73"/>
        <end position="138"/>
    </location>
</feature>
<proteinExistence type="predicted"/>
<sequence length="151" mass="16499">MPSSRLTTRESQVLALIAQGMSTSDIARYLGVTEFTARKHRTNISAKLDIHSTSQLVAFATTHANTAPRAPTPLLPPDTLSKREKDVLEKLSLGLTAKEIGRNLSISPRTVSKHLENIRAKTGLQTLAALMTISRQLRIPMASENPDTQSE</sequence>
<dbReference type="PROSITE" id="PS50043">
    <property type="entry name" value="HTH_LUXR_2"/>
    <property type="match status" value="2"/>
</dbReference>
<evidence type="ECO:0000256" key="3">
    <source>
        <dbReference type="ARBA" id="ARBA00023163"/>
    </source>
</evidence>
<evidence type="ECO:0000256" key="1">
    <source>
        <dbReference type="ARBA" id="ARBA00023015"/>
    </source>
</evidence>
<keyword evidence="6" id="KW-1185">Reference proteome</keyword>
<reference evidence="5 6" key="1">
    <citation type="submission" date="2019-05" db="EMBL/GenBank/DDBJ databases">
        <title>Whole genome sequence analysis of Cupriavidus campinensis S14E4C strain.</title>
        <authorList>
            <person name="Abbaszade G."/>
            <person name="Szabo A."/>
            <person name="Toumi M."/>
            <person name="Toth E."/>
        </authorList>
    </citation>
    <scope>NUCLEOTIDE SEQUENCE [LARGE SCALE GENOMIC DNA]</scope>
    <source>
        <strain evidence="5 6">S14E4C</strain>
    </source>
</reference>
<evidence type="ECO:0000259" key="4">
    <source>
        <dbReference type="PROSITE" id="PS50043"/>
    </source>
</evidence>
<dbReference type="Gene3D" id="1.10.10.10">
    <property type="entry name" value="Winged helix-like DNA-binding domain superfamily/Winged helix DNA-binding domain"/>
    <property type="match status" value="2"/>
</dbReference>
<accession>A0ABY3EEE0</accession>
<feature type="domain" description="HTH luxR-type" evidence="4">
    <location>
        <begin position="1"/>
        <end position="64"/>
    </location>
</feature>
<evidence type="ECO:0000256" key="2">
    <source>
        <dbReference type="ARBA" id="ARBA00023125"/>
    </source>
</evidence>
<dbReference type="Proteomes" id="UP000318943">
    <property type="component" value="Unassembled WGS sequence"/>
</dbReference>
<dbReference type="Pfam" id="PF00196">
    <property type="entry name" value="GerE"/>
    <property type="match status" value="2"/>
</dbReference>
<dbReference type="EMBL" id="VCIZ01000030">
    <property type="protein sequence ID" value="TSP09286.1"/>
    <property type="molecule type" value="Genomic_DNA"/>
</dbReference>
<evidence type="ECO:0000313" key="5">
    <source>
        <dbReference type="EMBL" id="TSP09286.1"/>
    </source>
</evidence>
<name>A0ABY3EEE0_9BURK</name>
<dbReference type="PROSITE" id="PS00622">
    <property type="entry name" value="HTH_LUXR_1"/>
    <property type="match status" value="1"/>
</dbReference>
<dbReference type="PRINTS" id="PR00038">
    <property type="entry name" value="HTHLUXR"/>
</dbReference>
<comment type="caution">
    <text evidence="5">The sequence shown here is derived from an EMBL/GenBank/DDBJ whole genome shotgun (WGS) entry which is preliminary data.</text>
</comment>
<protein>
    <submittedName>
        <fullName evidence="5">Helix-turn-helix transcriptional regulator</fullName>
    </submittedName>
</protein>
<dbReference type="PANTHER" id="PTHR44688">
    <property type="entry name" value="DNA-BINDING TRANSCRIPTIONAL ACTIVATOR DEVR_DOSR"/>
    <property type="match status" value="1"/>
</dbReference>
<dbReference type="InterPro" id="IPR000792">
    <property type="entry name" value="Tscrpt_reg_LuxR_C"/>
</dbReference>
<dbReference type="InterPro" id="IPR036388">
    <property type="entry name" value="WH-like_DNA-bd_sf"/>
</dbReference>
<keyword evidence="1" id="KW-0805">Transcription regulation</keyword>
<dbReference type="PANTHER" id="PTHR44688:SF16">
    <property type="entry name" value="DNA-BINDING TRANSCRIPTIONAL ACTIVATOR DEVR_DOSR"/>
    <property type="match status" value="1"/>
</dbReference>